<evidence type="ECO:0000313" key="9">
    <source>
        <dbReference type="Proteomes" id="UP001310692"/>
    </source>
</evidence>
<name>A0ABU7LWB2_9PROT</name>
<dbReference type="RefSeq" id="WP_330195352.1">
    <property type="nucleotide sequence ID" value="NZ_JAZDRO010000001.1"/>
</dbReference>
<accession>A0ABU7LWB2</accession>
<keyword evidence="9" id="KW-1185">Reference proteome</keyword>
<keyword evidence="7" id="KW-0472">Membrane</keyword>
<evidence type="ECO:0000256" key="6">
    <source>
        <dbReference type="SAM" id="MobiDB-lite"/>
    </source>
</evidence>
<evidence type="ECO:0000256" key="7">
    <source>
        <dbReference type="SAM" id="Phobius"/>
    </source>
</evidence>
<feature type="region of interest" description="Disordered" evidence="6">
    <location>
        <begin position="421"/>
        <end position="447"/>
    </location>
</feature>
<feature type="region of interest" description="Disordered" evidence="6">
    <location>
        <begin position="61"/>
        <end position="84"/>
    </location>
</feature>
<comment type="function">
    <text evidence="1">Involved in DNA recombination.</text>
</comment>
<feature type="transmembrane region" description="Helical" evidence="7">
    <location>
        <begin position="6"/>
        <end position="29"/>
    </location>
</feature>
<evidence type="ECO:0000256" key="1">
    <source>
        <dbReference type="ARBA" id="ARBA00003416"/>
    </source>
</evidence>
<sequence length="447" mass="49175">MGQEMLLMGAGTVVLVVVLAGLMVYVARLHRRLGEAERRSALAEQAERDIASLRDELKAANTARESAERNHAALKASSDAAERHHAEKLAELEKARKDLTESFKLTANEVLKASGAELNEQSAKNLQTLLNPLREQLGEFQKRVIDDAKERTGQTSALHQLVDTLHKNAVQISQDATNLTNALKSSSKVRGDWGELVLERILSRAGLREGEEFETQSHETDAEGRRLRPDIVVNMPGGHRLVIDSKVSLNAFEACVNAETEEQRAAFLKQHIASVRTHVKSLGEKDYAALYDGVDFTLMFIPLEGAAVLALQNDHELVAYALDRGVMIASPTNLTMAMRTVQNLWTIERQNQNAQAIAERAGLLYDKLVGFVEELDKVGQRIDQAHGAWATAKERLVTGRGNVIRQTEMLKALGAKTKKALPDGYRDAADDDDDAPLIEGPDEDSPS</sequence>
<dbReference type="PANTHER" id="PTHR30563">
    <property type="entry name" value="DNA RECOMBINATION PROTEIN RMUC"/>
    <property type="match status" value="1"/>
</dbReference>
<keyword evidence="7" id="KW-0812">Transmembrane</keyword>
<feature type="compositionally biased region" description="Acidic residues" evidence="6">
    <location>
        <begin position="429"/>
        <end position="447"/>
    </location>
</feature>
<protein>
    <recommendedName>
        <fullName evidence="3">DNA recombination protein RmuC homolog</fullName>
    </recommendedName>
</protein>
<evidence type="ECO:0000256" key="3">
    <source>
        <dbReference type="ARBA" id="ARBA00021840"/>
    </source>
</evidence>
<comment type="similarity">
    <text evidence="2">Belongs to the RmuC family.</text>
</comment>
<keyword evidence="5" id="KW-0233">DNA recombination</keyword>
<keyword evidence="4" id="KW-0175">Coiled coil</keyword>
<reference evidence="8 9" key="1">
    <citation type="submission" date="2024-01" db="EMBL/GenBank/DDBJ databases">
        <title>Hyphobacterium bacterium isolated from marine sediment.</title>
        <authorList>
            <person name="Zhao S."/>
        </authorList>
    </citation>
    <scope>NUCLEOTIDE SEQUENCE [LARGE SCALE GENOMIC DNA]</scope>
    <source>
        <strain evidence="8 9">Y60-23</strain>
    </source>
</reference>
<evidence type="ECO:0000256" key="2">
    <source>
        <dbReference type="ARBA" id="ARBA00009840"/>
    </source>
</evidence>
<dbReference type="PANTHER" id="PTHR30563:SF0">
    <property type="entry name" value="DNA RECOMBINATION PROTEIN RMUC"/>
    <property type="match status" value="1"/>
</dbReference>
<proteinExistence type="inferred from homology"/>
<organism evidence="8 9">
    <name type="scientific">Hyphobacterium marinum</name>
    <dbReference type="NCBI Taxonomy" id="3116574"/>
    <lineage>
        <taxon>Bacteria</taxon>
        <taxon>Pseudomonadati</taxon>
        <taxon>Pseudomonadota</taxon>
        <taxon>Alphaproteobacteria</taxon>
        <taxon>Maricaulales</taxon>
        <taxon>Maricaulaceae</taxon>
        <taxon>Hyphobacterium</taxon>
    </lineage>
</organism>
<evidence type="ECO:0000313" key="8">
    <source>
        <dbReference type="EMBL" id="MEE2565820.1"/>
    </source>
</evidence>
<evidence type="ECO:0000256" key="5">
    <source>
        <dbReference type="ARBA" id="ARBA00023172"/>
    </source>
</evidence>
<dbReference type="Pfam" id="PF02646">
    <property type="entry name" value="RmuC"/>
    <property type="match status" value="1"/>
</dbReference>
<dbReference type="Proteomes" id="UP001310692">
    <property type="component" value="Unassembled WGS sequence"/>
</dbReference>
<evidence type="ECO:0000256" key="4">
    <source>
        <dbReference type="ARBA" id="ARBA00023054"/>
    </source>
</evidence>
<comment type="caution">
    <text evidence="8">The sequence shown here is derived from an EMBL/GenBank/DDBJ whole genome shotgun (WGS) entry which is preliminary data.</text>
</comment>
<dbReference type="EMBL" id="JAZDRO010000001">
    <property type="protein sequence ID" value="MEE2565820.1"/>
    <property type="molecule type" value="Genomic_DNA"/>
</dbReference>
<keyword evidence="7" id="KW-1133">Transmembrane helix</keyword>
<gene>
    <name evidence="8" type="primary">rmuC</name>
    <name evidence="8" type="ORF">V0U35_03935</name>
</gene>
<dbReference type="InterPro" id="IPR003798">
    <property type="entry name" value="DNA_recombination_RmuC"/>
</dbReference>